<dbReference type="Gene3D" id="3.10.105.10">
    <property type="entry name" value="Dipeptide-binding Protein, Domain 3"/>
    <property type="match status" value="1"/>
</dbReference>
<evidence type="ECO:0000256" key="3">
    <source>
        <dbReference type="ARBA" id="ARBA00022729"/>
    </source>
</evidence>
<evidence type="ECO:0000256" key="1">
    <source>
        <dbReference type="ARBA" id="ARBA00004418"/>
    </source>
</evidence>
<feature type="chain" id="PRO_5032934901" evidence="4">
    <location>
        <begin position="23"/>
        <end position="503"/>
    </location>
</feature>
<accession>A0A849L7F0</accession>
<evidence type="ECO:0000259" key="5">
    <source>
        <dbReference type="Pfam" id="PF00496"/>
    </source>
</evidence>
<evidence type="ECO:0000256" key="4">
    <source>
        <dbReference type="SAM" id="SignalP"/>
    </source>
</evidence>
<dbReference type="PANTHER" id="PTHR30290:SF38">
    <property type="entry name" value="D,D-DIPEPTIDE-BINDING PERIPLASMIC PROTEIN DDPA-RELATED"/>
    <property type="match status" value="1"/>
</dbReference>
<dbReference type="GO" id="GO:0030288">
    <property type="term" value="C:outer membrane-bounded periplasmic space"/>
    <property type="evidence" value="ECO:0007669"/>
    <property type="project" value="UniProtKB-ARBA"/>
</dbReference>
<dbReference type="InterPro" id="IPR039424">
    <property type="entry name" value="SBP_5"/>
</dbReference>
<protein>
    <submittedName>
        <fullName evidence="6">ABC transporter substrate-binding protein</fullName>
    </submittedName>
</protein>
<dbReference type="EMBL" id="JABFBC010000005">
    <property type="protein sequence ID" value="NNU82064.1"/>
    <property type="molecule type" value="Genomic_DNA"/>
</dbReference>
<evidence type="ECO:0000256" key="2">
    <source>
        <dbReference type="ARBA" id="ARBA00005695"/>
    </source>
</evidence>
<dbReference type="Proteomes" id="UP000572377">
    <property type="component" value="Unassembled WGS sequence"/>
</dbReference>
<dbReference type="GO" id="GO:0043190">
    <property type="term" value="C:ATP-binding cassette (ABC) transporter complex"/>
    <property type="evidence" value="ECO:0007669"/>
    <property type="project" value="InterPro"/>
</dbReference>
<comment type="subcellular location">
    <subcellularLocation>
        <location evidence="1">Periplasm</location>
    </subcellularLocation>
</comment>
<feature type="domain" description="Solute-binding protein family 5" evidence="5">
    <location>
        <begin position="65"/>
        <end position="422"/>
    </location>
</feature>
<dbReference type="CDD" id="cd08511">
    <property type="entry name" value="PBP2_NikA_DppA_OppA_like_5"/>
    <property type="match status" value="1"/>
</dbReference>
<evidence type="ECO:0000313" key="6">
    <source>
        <dbReference type="EMBL" id="NNU82064.1"/>
    </source>
</evidence>
<dbReference type="Gene3D" id="3.40.190.10">
    <property type="entry name" value="Periplasmic binding protein-like II"/>
    <property type="match status" value="1"/>
</dbReference>
<reference evidence="6 7" key="1">
    <citation type="submission" date="2020-05" db="EMBL/GenBank/DDBJ databases">
        <title>Gimesia benthica sp. nov., a novel planctomycete isolated from a deep-sea water sample of the Northwest Indian Ocean.</title>
        <authorList>
            <person name="Wang J."/>
            <person name="Ruan C."/>
            <person name="Song L."/>
            <person name="Zhu Y."/>
            <person name="Li A."/>
            <person name="Zheng X."/>
            <person name="Wang L."/>
            <person name="Lu Z."/>
            <person name="Huang Y."/>
            <person name="Du W."/>
            <person name="Zhou Y."/>
            <person name="Huang L."/>
            <person name="Dai X."/>
        </authorList>
    </citation>
    <scope>NUCLEOTIDE SEQUENCE [LARGE SCALE GENOMIC DNA]</scope>
    <source>
        <strain evidence="6 7">YYQ-30</strain>
    </source>
</reference>
<dbReference type="RefSeq" id="WP_171326929.1">
    <property type="nucleotide sequence ID" value="NZ_JABFBC010000005.1"/>
</dbReference>
<proteinExistence type="inferred from homology"/>
<dbReference type="Pfam" id="PF00496">
    <property type="entry name" value="SBP_bac_5"/>
    <property type="match status" value="1"/>
</dbReference>
<dbReference type="GO" id="GO:1904680">
    <property type="term" value="F:peptide transmembrane transporter activity"/>
    <property type="evidence" value="ECO:0007669"/>
    <property type="project" value="TreeGrafter"/>
</dbReference>
<dbReference type="PANTHER" id="PTHR30290">
    <property type="entry name" value="PERIPLASMIC BINDING COMPONENT OF ABC TRANSPORTER"/>
    <property type="match status" value="1"/>
</dbReference>
<gene>
    <name evidence="6" type="ORF">HMH01_16620</name>
</gene>
<dbReference type="InterPro" id="IPR030678">
    <property type="entry name" value="Peptide/Ni-bd"/>
</dbReference>
<name>A0A849L7F0_9RHOB</name>
<dbReference type="Gene3D" id="3.90.76.10">
    <property type="entry name" value="Dipeptide-binding Protein, Domain 1"/>
    <property type="match status" value="1"/>
</dbReference>
<keyword evidence="7" id="KW-1185">Reference proteome</keyword>
<sequence length="503" mass="54493">MSAKAKLALAFALTATAGMVQAADLRIGLQEDPDVLDPDQSRTFVGRIVYASLCDKLFDISPDLEIIPMLATEWSWSDDGTELTMSLREGVTFHDGEPFNAEAVVYNINRSQTLEESRRKSEIASITGVEALDDMTVKITVGAPDATLIAQLADRAGMMLSPKAAEEAGADLGLNPVCSGPFKFVERIQQDRIVLEKFAEYYNADAINFDTVTFLPIPDTTVRLANLRSGDIDMLERLAATDVASVRGDSGLKLESATSIGYQGITINVGNGERANNPLGLDSRVRKALSLSIDREALNQVVFEGAFTPGNQHVPPNSPWYDDRFPVEARDIEAAKALLAEAGYADGVTIEMQTANNPVQTQVVQVIQAMAAEAGITIEIAAKEFATMLSEQTAGNYTSTQVGWSGRVDPDGNIHQFVTTGGGLNDAKYSNPEVDRLLNEARASNDTAVRKQAYEAATEILMTDLPLVYLYHPAWIWALDASVEGFVPYPDGMIRLQGVSMTE</sequence>
<dbReference type="PIRSF" id="PIRSF002741">
    <property type="entry name" value="MppA"/>
    <property type="match status" value="1"/>
</dbReference>
<dbReference type="SUPFAM" id="SSF53850">
    <property type="entry name" value="Periplasmic binding protein-like II"/>
    <property type="match status" value="1"/>
</dbReference>
<dbReference type="GO" id="GO:0015833">
    <property type="term" value="P:peptide transport"/>
    <property type="evidence" value="ECO:0007669"/>
    <property type="project" value="TreeGrafter"/>
</dbReference>
<comment type="caution">
    <text evidence="6">The sequence shown here is derived from an EMBL/GenBank/DDBJ whole genome shotgun (WGS) entry which is preliminary data.</text>
</comment>
<feature type="signal peptide" evidence="4">
    <location>
        <begin position="1"/>
        <end position="22"/>
    </location>
</feature>
<organism evidence="6 7">
    <name type="scientific">Halovulum dunhuangense</name>
    <dbReference type="NCBI Taxonomy" id="1505036"/>
    <lineage>
        <taxon>Bacteria</taxon>
        <taxon>Pseudomonadati</taxon>
        <taxon>Pseudomonadota</taxon>
        <taxon>Alphaproteobacteria</taxon>
        <taxon>Rhodobacterales</taxon>
        <taxon>Paracoccaceae</taxon>
        <taxon>Halovulum</taxon>
    </lineage>
</organism>
<dbReference type="InterPro" id="IPR000914">
    <property type="entry name" value="SBP_5_dom"/>
</dbReference>
<evidence type="ECO:0000313" key="7">
    <source>
        <dbReference type="Proteomes" id="UP000572377"/>
    </source>
</evidence>
<comment type="similarity">
    <text evidence="2">Belongs to the bacterial solute-binding protein 5 family.</text>
</comment>
<keyword evidence="3 4" id="KW-0732">Signal</keyword>
<dbReference type="AlphaFoldDB" id="A0A849L7F0"/>